<reference evidence="1 2" key="1">
    <citation type="submission" date="2019-12" db="EMBL/GenBank/DDBJ databases">
        <title>Comparative genomics gives insights into the taxonomy of the Azoarcus-Aromatoleum group and reveals separate origins of nif in the plant-associated Azoarcus and non-plant-associated Aromatoleum sub-groups.</title>
        <authorList>
            <person name="Lafos M."/>
            <person name="Maluk M."/>
            <person name="Batista M."/>
            <person name="Junghare M."/>
            <person name="Carmona M."/>
            <person name="Faoro H."/>
            <person name="Cruz L.M."/>
            <person name="Battistoni F."/>
            <person name="De Souza E."/>
            <person name="Pedrosa F."/>
            <person name="Chen W.-M."/>
            <person name="Poole P.S."/>
            <person name="Dixon R.A."/>
            <person name="James E.K."/>
        </authorList>
    </citation>
    <scope>NUCLEOTIDE SEQUENCE [LARGE SCALE GENOMIC DNA]</scope>
    <source>
        <strain evidence="1 2">Td21</strain>
    </source>
</reference>
<sequence>MDKTLDVKPVVPSIELSIKRYAAPRAKGMFSDNIWVFDGKEDIDNSIFAWTISGKKYLSAAAQYTSNIDPLPDCDSNCDWAVNSHMVCHLFLFDAGTLSLAEVVPLNIVRDRRLLKGKPRCQSVKAMAVAGAARDVLLITLGYSDSAEPAEARYEPPEFVTTVALHFDPAPGVLRVAQRDDCLGKPNNYKTIAAARKRLRECEATIPRSQETGAR</sequence>
<dbReference type="EMBL" id="WTVN01000045">
    <property type="protein sequence ID" value="NMG46012.1"/>
    <property type="molecule type" value="Genomic_DNA"/>
</dbReference>
<keyword evidence="2" id="KW-1185">Reference proteome</keyword>
<accession>A0ABX1Q532</accession>
<gene>
    <name evidence="1" type="ORF">GPA22_20035</name>
</gene>
<evidence type="ECO:0000313" key="1">
    <source>
        <dbReference type="EMBL" id="NMG46012.1"/>
    </source>
</evidence>
<protein>
    <submittedName>
        <fullName evidence="1">Uncharacterized protein</fullName>
    </submittedName>
</protein>
<name>A0ABX1Q532_9RHOO</name>
<organism evidence="1 2">
    <name type="scientific">Aromatoleum toluvorans</name>
    <dbReference type="NCBI Taxonomy" id="92002"/>
    <lineage>
        <taxon>Bacteria</taxon>
        <taxon>Pseudomonadati</taxon>
        <taxon>Pseudomonadota</taxon>
        <taxon>Betaproteobacteria</taxon>
        <taxon>Rhodocyclales</taxon>
        <taxon>Rhodocyclaceae</taxon>
        <taxon>Aromatoleum</taxon>
    </lineage>
</organism>
<dbReference type="RefSeq" id="WP_169257843.1">
    <property type="nucleotide sequence ID" value="NZ_WTVN01000045.1"/>
</dbReference>
<dbReference type="Proteomes" id="UP000623795">
    <property type="component" value="Unassembled WGS sequence"/>
</dbReference>
<proteinExistence type="predicted"/>
<comment type="caution">
    <text evidence="1">The sequence shown here is derived from an EMBL/GenBank/DDBJ whole genome shotgun (WGS) entry which is preliminary data.</text>
</comment>
<evidence type="ECO:0000313" key="2">
    <source>
        <dbReference type="Proteomes" id="UP000623795"/>
    </source>
</evidence>